<proteinExistence type="predicted"/>
<keyword evidence="2" id="KW-1185">Reference proteome</keyword>
<reference evidence="1 2" key="1">
    <citation type="submission" date="2020-08" db="EMBL/GenBank/DDBJ databases">
        <title>Sequencing the genomes of 1000 actinobacteria strains.</title>
        <authorList>
            <person name="Klenk H.-P."/>
        </authorList>
    </citation>
    <scope>NUCLEOTIDE SEQUENCE [LARGE SCALE GENOMIC DNA]</scope>
    <source>
        <strain evidence="1 2">DSM 102030</strain>
    </source>
</reference>
<dbReference type="RefSeq" id="WP_184582314.1">
    <property type="nucleotide sequence ID" value="NZ_JACHJT010000001.1"/>
</dbReference>
<name>A0A7W7RLR1_9ACTN</name>
<gene>
    <name evidence="1" type="ORF">F4561_005143</name>
</gene>
<organism evidence="1 2">
    <name type="scientific">Lipingzhangella halophila</name>
    <dbReference type="NCBI Taxonomy" id="1783352"/>
    <lineage>
        <taxon>Bacteria</taxon>
        <taxon>Bacillati</taxon>
        <taxon>Actinomycetota</taxon>
        <taxon>Actinomycetes</taxon>
        <taxon>Streptosporangiales</taxon>
        <taxon>Nocardiopsidaceae</taxon>
        <taxon>Lipingzhangella</taxon>
    </lineage>
</organism>
<accession>A0A7W7RLR1</accession>
<evidence type="ECO:0000313" key="1">
    <source>
        <dbReference type="EMBL" id="MBB4934323.1"/>
    </source>
</evidence>
<dbReference type="EMBL" id="JACHJT010000001">
    <property type="protein sequence ID" value="MBB4934323.1"/>
    <property type="molecule type" value="Genomic_DNA"/>
</dbReference>
<comment type="caution">
    <text evidence="1">The sequence shown here is derived from an EMBL/GenBank/DDBJ whole genome shotgun (WGS) entry which is preliminary data.</text>
</comment>
<dbReference type="Proteomes" id="UP000523007">
    <property type="component" value="Unassembled WGS sequence"/>
</dbReference>
<dbReference type="AlphaFoldDB" id="A0A7W7RLR1"/>
<sequence length="92" mass="10656">MNTGKDPLLWLVRQRYGERWTIRRTEHLWIATAVDPDPDHAPTLVEPDVEVFVQQLEDPPARVGRSHSLLAAPWFAQRLTELAEGAYREDRP</sequence>
<evidence type="ECO:0000313" key="2">
    <source>
        <dbReference type="Proteomes" id="UP000523007"/>
    </source>
</evidence>
<protein>
    <submittedName>
        <fullName evidence="1">Uncharacterized protein</fullName>
    </submittedName>
</protein>